<dbReference type="InterPro" id="IPR009069">
    <property type="entry name" value="Cys_alpha_HP_mot_SF"/>
</dbReference>
<reference evidence="2" key="1">
    <citation type="submission" date="2021-11" db="EMBL/GenBank/DDBJ databases">
        <authorList>
            <person name="Schell T."/>
        </authorList>
    </citation>
    <scope>NUCLEOTIDE SEQUENCE</scope>
    <source>
        <strain evidence="2">M5</strain>
    </source>
</reference>
<comment type="caution">
    <text evidence="2">The sequence shown here is derived from an EMBL/GenBank/DDBJ whole genome shotgun (WGS) entry which is preliminary data.</text>
</comment>
<proteinExistence type="predicted"/>
<dbReference type="PROSITE" id="PS51808">
    <property type="entry name" value="CHCH"/>
    <property type="match status" value="1"/>
</dbReference>
<feature type="region of interest" description="Disordered" evidence="1">
    <location>
        <begin position="1"/>
        <end position="31"/>
    </location>
</feature>
<gene>
    <name evidence="2" type="ORF">DGAL_LOCUS15079</name>
</gene>
<evidence type="ECO:0000313" key="2">
    <source>
        <dbReference type="EMBL" id="CAH0111433.1"/>
    </source>
</evidence>
<dbReference type="AlphaFoldDB" id="A0A8J2S863"/>
<dbReference type="OrthoDB" id="9971592at2759"/>
<organism evidence="2 3">
    <name type="scientific">Daphnia galeata</name>
    <dbReference type="NCBI Taxonomy" id="27404"/>
    <lineage>
        <taxon>Eukaryota</taxon>
        <taxon>Metazoa</taxon>
        <taxon>Ecdysozoa</taxon>
        <taxon>Arthropoda</taxon>
        <taxon>Crustacea</taxon>
        <taxon>Branchiopoda</taxon>
        <taxon>Diplostraca</taxon>
        <taxon>Cladocera</taxon>
        <taxon>Anomopoda</taxon>
        <taxon>Daphniidae</taxon>
        <taxon>Daphnia</taxon>
    </lineage>
</organism>
<dbReference type="SUPFAM" id="SSF47072">
    <property type="entry name" value="Cysteine alpha-hairpin motif"/>
    <property type="match status" value="1"/>
</dbReference>
<accession>A0A8J2S863</accession>
<dbReference type="Proteomes" id="UP000789390">
    <property type="component" value="Unassembled WGS sequence"/>
</dbReference>
<evidence type="ECO:0000313" key="3">
    <source>
        <dbReference type="Proteomes" id="UP000789390"/>
    </source>
</evidence>
<keyword evidence="3" id="KW-1185">Reference proteome</keyword>
<evidence type="ECO:0000256" key="1">
    <source>
        <dbReference type="SAM" id="MobiDB-lite"/>
    </source>
</evidence>
<sequence length="72" mass="8680">MEENKSSEAERSNQRRNKNRQSTEFLNEANNPCSKEHRMANECSIKHFEERDKCKAYFANYRSCMEFWASHD</sequence>
<feature type="compositionally biased region" description="Basic and acidic residues" evidence="1">
    <location>
        <begin position="1"/>
        <end position="13"/>
    </location>
</feature>
<name>A0A8J2S863_9CRUS</name>
<protein>
    <submittedName>
        <fullName evidence="2">Uncharacterized protein</fullName>
    </submittedName>
</protein>
<dbReference type="EMBL" id="CAKKLH010000314">
    <property type="protein sequence ID" value="CAH0111433.1"/>
    <property type="molecule type" value="Genomic_DNA"/>
</dbReference>